<dbReference type="Proteomes" id="UP000037069">
    <property type="component" value="Unassembled WGS sequence"/>
</dbReference>
<comment type="caution">
    <text evidence="1">The sequence shown here is derived from an EMBL/GenBank/DDBJ whole genome shotgun (WGS) entry which is preliminary data.</text>
</comment>
<proteinExistence type="predicted"/>
<sequence length="117" mass="13991">MMLCVMFILWRIKGDKALKEWLQLLMSLETNYFDKWNTKYCISFFINSYLYVLICDRVSQTTKETTNILMEDCTTQQNREQIEYLCLVRSVLPLNIEICGIIDIDFKYFFGIIKIAK</sequence>
<organism evidence="1 2">
    <name type="scientific">Lucilia cuprina</name>
    <name type="common">Green bottle fly</name>
    <name type="synonym">Australian sheep blowfly</name>
    <dbReference type="NCBI Taxonomy" id="7375"/>
    <lineage>
        <taxon>Eukaryota</taxon>
        <taxon>Metazoa</taxon>
        <taxon>Ecdysozoa</taxon>
        <taxon>Arthropoda</taxon>
        <taxon>Hexapoda</taxon>
        <taxon>Insecta</taxon>
        <taxon>Pterygota</taxon>
        <taxon>Neoptera</taxon>
        <taxon>Endopterygota</taxon>
        <taxon>Diptera</taxon>
        <taxon>Brachycera</taxon>
        <taxon>Muscomorpha</taxon>
        <taxon>Oestroidea</taxon>
        <taxon>Calliphoridae</taxon>
        <taxon>Luciliinae</taxon>
        <taxon>Lucilia</taxon>
    </lineage>
</organism>
<accession>A0A0L0CN00</accession>
<protein>
    <submittedName>
        <fullName evidence="1">Uncharacterized protein</fullName>
    </submittedName>
</protein>
<name>A0A0L0CN00_LUCCU</name>
<keyword evidence="2" id="KW-1185">Reference proteome</keyword>
<dbReference type="EMBL" id="JRES01000171">
    <property type="protein sequence ID" value="KNC33685.1"/>
    <property type="molecule type" value="Genomic_DNA"/>
</dbReference>
<gene>
    <name evidence="1" type="ORF">FF38_08765</name>
</gene>
<reference evidence="1 2" key="1">
    <citation type="journal article" date="2015" name="Nat. Commun.">
        <title>Lucilia cuprina genome unlocks parasitic fly biology to underpin future interventions.</title>
        <authorList>
            <person name="Anstead C.A."/>
            <person name="Korhonen P.K."/>
            <person name="Young N.D."/>
            <person name="Hall R.S."/>
            <person name="Jex A.R."/>
            <person name="Murali S.C."/>
            <person name="Hughes D.S."/>
            <person name="Lee S.F."/>
            <person name="Perry T."/>
            <person name="Stroehlein A.J."/>
            <person name="Ansell B.R."/>
            <person name="Breugelmans B."/>
            <person name="Hofmann A."/>
            <person name="Qu J."/>
            <person name="Dugan S."/>
            <person name="Lee S.L."/>
            <person name="Chao H."/>
            <person name="Dinh H."/>
            <person name="Han Y."/>
            <person name="Doddapaneni H.V."/>
            <person name="Worley K.C."/>
            <person name="Muzny D.M."/>
            <person name="Ioannidis P."/>
            <person name="Waterhouse R.M."/>
            <person name="Zdobnov E.M."/>
            <person name="James P.J."/>
            <person name="Bagnall N.H."/>
            <person name="Kotze A.C."/>
            <person name="Gibbs R.A."/>
            <person name="Richards S."/>
            <person name="Batterham P."/>
            <person name="Gasser R.B."/>
        </authorList>
    </citation>
    <scope>NUCLEOTIDE SEQUENCE [LARGE SCALE GENOMIC DNA]</scope>
    <source>
        <strain evidence="1 2">LS</strain>
        <tissue evidence="1">Full body</tissue>
    </source>
</reference>
<evidence type="ECO:0000313" key="1">
    <source>
        <dbReference type="EMBL" id="KNC33685.1"/>
    </source>
</evidence>
<evidence type="ECO:0000313" key="2">
    <source>
        <dbReference type="Proteomes" id="UP000037069"/>
    </source>
</evidence>
<dbReference type="AlphaFoldDB" id="A0A0L0CN00"/>